<keyword evidence="8" id="KW-1185">Reference proteome</keyword>
<dbReference type="InterPro" id="IPR003761">
    <property type="entry name" value="Exonuc_VII_S"/>
</dbReference>
<accession>A0ABP3P4J5</accession>
<keyword evidence="4 6" id="KW-0378">Hydrolase</keyword>
<evidence type="ECO:0000313" key="7">
    <source>
        <dbReference type="EMBL" id="GAA0560145.1"/>
    </source>
</evidence>
<evidence type="ECO:0000256" key="1">
    <source>
        <dbReference type="ARBA" id="ARBA00009998"/>
    </source>
</evidence>
<comment type="subcellular location">
    <subcellularLocation>
        <location evidence="6">Cytoplasm</location>
    </subcellularLocation>
</comment>
<dbReference type="EMBL" id="BAAADD010000001">
    <property type="protein sequence ID" value="GAA0560145.1"/>
    <property type="molecule type" value="Genomic_DNA"/>
</dbReference>
<organism evidence="7 8">
    <name type="scientific">Rhizomicrobium electricum</name>
    <dbReference type="NCBI Taxonomy" id="480070"/>
    <lineage>
        <taxon>Bacteria</taxon>
        <taxon>Pseudomonadati</taxon>
        <taxon>Pseudomonadota</taxon>
        <taxon>Alphaproteobacteria</taxon>
        <taxon>Micropepsales</taxon>
        <taxon>Micropepsaceae</taxon>
        <taxon>Rhizomicrobium</taxon>
    </lineage>
</organism>
<dbReference type="HAMAP" id="MF_00337">
    <property type="entry name" value="Exonuc_7_S"/>
    <property type="match status" value="1"/>
</dbReference>
<comment type="subunit">
    <text evidence="6">Heterooligomer composed of large and small subunits.</text>
</comment>
<dbReference type="PANTHER" id="PTHR34137:SF1">
    <property type="entry name" value="EXODEOXYRIBONUCLEASE 7 SMALL SUBUNIT"/>
    <property type="match status" value="1"/>
</dbReference>
<dbReference type="NCBIfam" id="NF002139">
    <property type="entry name" value="PRK00977.1-3"/>
    <property type="match status" value="1"/>
</dbReference>
<protein>
    <recommendedName>
        <fullName evidence="6">Exodeoxyribonuclease 7 small subunit</fullName>
        <ecNumber evidence="6">3.1.11.6</ecNumber>
    </recommendedName>
    <alternativeName>
        <fullName evidence="6">Exodeoxyribonuclease VII small subunit</fullName>
        <shortName evidence="6">Exonuclease VII small subunit</shortName>
    </alternativeName>
</protein>
<evidence type="ECO:0000256" key="5">
    <source>
        <dbReference type="ARBA" id="ARBA00022839"/>
    </source>
</evidence>
<evidence type="ECO:0000313" key="8">
    <source>
        <dbReference type="Proteomes" id="UP001499951"/>
    </source>
</evidence>
<comment type="function">
    <text evidence="6">Bidirectionally degrades single-stranded DNA into large acid-insoluble oligonucleotides, which are then degraded further into small acid-soluble oligonucleotides.</text>
</comment>
<evidence type="ECO:0000256" key="2">
    <source>
        <dbReference type="ARBA" id="ARBA00022490"/>
    </source>
</evidence>
<evidence type="ECO:0000256" key="4">
    <source>
        <dbReference type="ARBA" id="ARBA00022801"/>
    </source>
</evidence>
<dbReference type="NCBIfam" id="TIGR01280">
    <property type="entry name" value="xseB"/>
    <property type="match status" value="1"/>
</dbReference>
<keyword evidence="2 6" id="KW-0963">Cytoplasm</keyword>
<dbReference type="Gene3D" id="1.10.287.1040">
    <property type="entry name" value="Exonuclease VII, small subunit"/>
    <property type="match status" value="1"/>
</dbReference>
<comment type="caution">
    <text evidence="7">The sequence shown here is derived from an EMBL/GenBank/DDBJ whole genome shotgun (WGS) entry which is preliminary data.</text>
</comment>
<dbReference type="RefSeq" id="WP_166931565.1">
    <property type="nucleotide sequence ID" value="NZ_BAAADD010000001.1"/>
</dbReference>
<dbReference type="Proteomes" id="UP001499951">
    <property type="component" value="Unassembled WGS sequence"/>
</dbReference>
<sequence>MSGKADATNVSTLTFEAALKELEGIVARLEQGQVDLEDSIALYERGQALKAHCESKLKSAESRLEKLVQSGSALTSEPAELG</sequence>
<dbReference type="PANTHER" id="PTHR34137">
    <property type="entry name" value="EXODEOXYRIBONUCLEASE 7 SMALL SUBUNIT"/>
    <property type="match status" value="1"/>
</dbReference>
<reference evidence="8" key="1">
    <citation type="journal article" date="2019" name="Int. J. Syst. Evol. Microbiol.">
        <title>The Global Catalogue of Microorganisms (GCM) 10K type strain sequencing project: providing services to taxonomists for standard genome sequencing and annotation.</title>
        <authorList>
            <consortium name="The Broad Institute Genomics Platform"/>
            <consortium name="The Broad Institute Genome Sequencing Center for Infectious Disease"/>
            <person name="Wu L."/>
            <person name="Ma J."/>
        </authorList>
    </citation>
    <scope>NUCLEOTIDE SEQUENCE [LARGE SCALE GENOMIC DNA]</scope>
    <source>
        <strain evidence="8">JCM 15089</strain>
    </source>
</reference>
<dbReference type="InterPro" id="IPR037004">
    <property type="entry name" value="Exonuc_VII_ssu_sf"/>
</dbReference>
<dbReference type="SUPFAM" id="SSF116842">
    <property type="entry name" value="XseB-like"/>
    <property type="match status" value="1"/>
</dbReference>
<name>A0ABP3P4J5_9PROT</name>
<comment type="catalytic activity">
    <reaction evidence="6">
        <text>Exonucleolytic cleavage in either 5'- to 3'- or 3'- to 5'-direction to yield nucleoside 5'-phosphates.</text>
        <dbReference type="EC" id="3.1.11.6"/>
    </reaction>
</comment>
<dbReference type="Pfam" id="PF02609">
    <property type="entry name" value="Exonuc_VII_S"/>
    <property type="match status" value="1"/>
</dbReference>
<dbReference type="EC" id="3.1.11.6" evidence="6"/>
<evidence type="ECO:0000256" key="6">
    <source>
        <dbReference type="HAMAP-Rule" id="MF_00337"/>
    </source>
</evidence>
<comment type="similarity">
    <text evidence="1 6">Belongs to the XseB family.</text>
</comment>
<gene>
    <name evidence="6" type="primary">xseB</name>
    <name evidence="7" type="ORF">GCM10008942_05790</name>
</gene>
<keyword evidence="5 6" id="KW-0269">Exonuclease</keyword>
<evidence type="ECO:0000256" key="3">
    <source>
        <dbReference type="ARBA" id="ARBA00022722"/>
    </source>
</evidence>
<proteinExistence type="inferred from homology"/>
<keyword evidence="3 6" id="KW-0540">Nuclease</keyword>